<dbReference type="EMBL" id="KN818232">
    <property type="protein sequence ID" value="KIL67184.1"/>
    <property type="molecule type" value="Genomic_DNA"/>
</dbReference>
<dbReference type="InParanoid" id="A0A0C2TJK6"/>
<feature type="compositionally biased region" description="Polar residues" evidence="1">
    <location>
        <begin position="48"/>
        <end position="63"/>
    </location>
</feature>
<evidence type="ECO:0000259" key="2">
    <source>
        <dbReference type="Pfam" id="PF05699"/>
    </source>
</evidence>
<evidence type="ECO:0000313" key="3">
    <source>
        <dbReference type="EMBL" id="KIL67184.1"/>
    </source>
</evidence>
<dbReference type="SUPFAM" id="SSF53098">
    <property type="entry name" value="Ribonuclease H-like"/>
    <property type="match status" value="1"/>
</dbReference>
<feature type="non-terminal residue" evidence="3">
    <location>
        <position position="123"/>
    </location>
</feature>
<sequence>MKADYANDNILTEYLDSAKASLHAYFYENYAGKHVAPPILDPPRTAGPSKTSSRSLGNESPQKVNFTARYRKQASTRRDQLEEYFVLPREDFDTCNPISWWVGRRSQFPDLFFFARDLLAIPG</sequence>
<reference evidence="3 4" key="1">
    <citation type="submission" date="2014-04" db="EMBL/GenBank/DDBJ databases">
        <title>Evolutionary Origins and Diversification of the Mycorrhizal Mutualists.</title>
        <authorList>
            <consortium name="DOE Joint Genome Institute"/>
            <consortium name="Mycorrhizal Genomics Consortium"/>
            <person name="Kohler A."/>
            <person name="Kuo A."/>
            <person name="Nagy L.G."/>
            <person name="Floudas D."/>
            <person name="Copeland A."/>
            <person name="Barry K.W."/>
            <person name="Cichocki N."/>
            <person name="Veneault-Fourrey C."/>
            <person name="LaButti K."/>
            <person name="Lindquist E.A."/>
            <person name="Lipzen A."/>
            <person name="Lundell T."/>
            <person name="Morin E."/>
            <person name="Murat C."/>
            <person name="Riley R."/>
            <person name="Ohm R."/>
            <person name="Sun H."/>
            <person name="Tunlid A."/>
            <person name="Henrissat B."/>
            <person name="Grigoriev I.V."/>
            <person name="Hibbett D.S."/>
            <person name="Martin F."/>
        </authorList>
    </citation>
    <scope>NUCLEOTIDE SEQUENCE [LARGE SCALE GENOMIC DNA]</scope>
    <source>
        <strain evidence="3 4">Koide BX008</strain>
    </source>
</reference>
<dbReference type="STRING" id="946122.A0A0C2TJK6"/>
<dbReference type="Pfam" id="PF05699">
    <property type="entry name" value="Dimer_Tnp_hAT"/>
    <property type="match status" value="1"/>
</dbReference>
<feature type="domain" description="HAT C-terminal dimerisation" evidence="2">
    <location>
        <begin position="80"/>
        <end position="122"/>
    </location>
</feature>
<dbReference type="InterPro" id="IPR008906">
    <property type="entry name" value="HATC_C_dom"/>
</dbReference>
<dbReference type="OrthoDB" id="1607513at2759"/>
<accession>A0A0C2TJK6</accession>
<dbReference type="AlphaFoldDB" id="A0A0C2TJK6"/>
<organism evidence="3 4">
    <name type="scientific">Amanita muscaria (strain Koide BX008)</name>
    <dbReference type="NCBI Taxonomy" id="946122"/>
    <lineage>
        <taxon>Eukaryota</taxon>
        <taxon>Fungi</taxon>
        <taxon>Dikarya</taxon>
        <taxon>Basidiomycota</taxon>
        <taxon>Agaricomycotina</taxon>
        <taxon>Agaricomycetes</taxon>
        <taxon>Agaricomycetidae</taxon>
        <taxon>Agaricales</taxon>
        <taxon>Pluteineae</taxon>
        <taxon>Amanitaceae</taxon>
        <taxon>Amanita</taxon>
    </lineage>
</organism>
<protein>
    <recommendedName>
        <fullName evidence="2">HAT C-terminal dimerisation domain-containing protein</fullName>
    </recommendedName>
</protein>
<evidence type="ECO:0000256" key="1">
    <source>
        <dbReference type="SAM" id="MobiDB-lite"/>
    </source>
</evidence>
<gene>
    <name evidence="3" type="ORF">M378DRAFT_74162</name>
</gene>
<dbReference type="GO" id="GO:0046983">
    <property type="term" value="F:protein dimerization activity"/>
    <property type="evidence" value="ECO:0007669"/>
    <property type="project" value="InterPro"/>
</dbReference>
<dbReference type="HOGENOM" id="CLU_009123_4_4_1"/>
<proteinExistence type="predicted"/>
<name>A0A0C2TJK6_AMAMK</name>
<dbReference type="Proteomes" id="UP000054549">
    <property type="component" value="Unassembled WGS sequence"/>
</dbReference>
<feature type="region of interest" description="Disordered" evidence="1">
    <location>
        <begin position="38"/>
        <end position="63"/>
    </location>
</feature>
<evidence type="ECO:0000313" key="4">
    <source>
        <dbReference type="Proteomes" id="UP000054549"/>
    </source>
</evidence>
<keyword evidence="4" id="KW-1185">Reference proteome</keyword>
<dbReference type="InterPro" id="IPR012337">
    <property type="entry name" value="RNaseH-like_sf"/>
</dbReference>